<sequence length="72" mass="7938">MDKPVPGDVIVDILRLLPSKTLVRLKLLSKHWCSHISTYPKIASLNPSSAAKSRKALFLIVMNAIQEKGAVQ</sequence>
<comment type="caution">
    <text evidence="2">The sequence shown here is derived from an EMBL/GenBank/DDBJ whole genome shotgun (WGS) entry which is preliminary data.</text>
</comment>
<reference evidence="3" key="1">
    <citation type="submission" date="2013-09" db="EMBL/GenBank/DDBJ databases">
        <title>Corchorus olitorius genome sequencing.</title>
        <authorList>
            <person name="Alam M."/>
            <person name="Haque M.S."/>
            <person name="Islam M.S."/>
            <person name="Emdad E.M."/>
            <person name="Islam M.M."/>
            <person name="Ahmed B."/>
            <person name="Halim A."/>
            <person name="Hossen Q.M.M."/>
            <person name="Hossain M.Z."/>
            <person name="Ahmed R."/>
            <person name="Khan M.M."/>
            <person name="Islam R."/>
            <person name="Rashid M.M."/>
            <person name="Khan S.A."/>
            <person name="Rahman M.S."/>
            <person name="Alam M."/>
            <person name="Yahiya A.S."/>
            <person name="Khan M.S."/>
            <person name="Azam M.S."/>
            <person name="Haque T."/>
            <person name="Lashkar M.Z.H."/>
            <person name="Akhand A.I."/>
            <person name="Morshed G."/>
            <person name="Roy S."/>
            <person name="Uddin K.S."/>
            <person name="Rabeya T."/>
            <person name="Hossain A.S."/>
            <person name="Chowdhury A."/>
            <person name="Snigdha A.R."/>
            <person name="Mortoza M.S."/>
            <person name="Matin S.A."/>
            <person name="Hoque S.M.E."/>
            <person name="Islam M.K."/>
            <person name="Roy D.K."/>
            <person name="Haider R."/>
            <person name="Moosa M.M."/>
            <person name="Elias S.M."/>
            <person name="Hasan A.M."/>
            <person name="Jahan S."/>
            <person name="Shafiuddin M."/>
            <person name="Mahmood N."/>
            <person name="Shommy N.S."/>
        </authorList>
    </citation>
    <scope>NUCLEOTIDE SEQUENCE [LARGE SCALE GENOMIC DNA]</scope>
    <source>
        <strain evidence="3">cv. O-4</strain>
    </source>
</reference>
<dbReference type="Proteomes" id="UP000187203">
    <property type="component" value="Unassembled WGS sequence"/>
</dbReference>
<organism evidence="2 3">
    <name type="scientific">Corchorus olitorius</name>
    <dbReference type="NCBI Taxonomy" id="93759"/>
    <lineage>
        <taxon>Eukaryota</taxon>
        <taxon>Viridiplantae</taxon>
        <taxon>Streptophyta</taxon>
        <taxon>Embryophyta</taxon>
        <taxon>Tracheophyta</taxon>
        <taxon>Spermatophyta</taxon>
        <taxon>Magnoliopsida</taxon>
        <taxon>eudicotyledons</taxon>
        <taxon>Gunneridae</taxon>
        <taxon>Pentapetalae</taxon>
        <taxon>rosids</taxon>
        <taxon>malvids</taxon>
        <taxon>Malvales</taxon>
        <taxon>Malvaceae</taxon>
        <taxon>Grewioideae</taxon>
        <taxon>Apeibeae</taxon>
        <taxon>Corchorus</taxon>
    </lineage>
</organism>
<protein>
    <recommendedName>
        <fullName evidence="1">F-box domain-containing protein</fullName>
    </recommendedName>
</protein>
<dbReference type="InterPro" id="IPR001810">
    <property type="entry name" value="F-box_dom"/>
</dbReference>
<accession>A0A1R3JLF5</accession>
<feature type="domain" description="F-box" evidence="1">
    <location>
        <begin position="6"/>
        <end position="38"/>
    </location>
</feature>
<dbReference type="AlphaFoldDB" id="A0A1R3JLF5"/>
<proteinExistence type="predicted"/>
<dbReference type="Pfam" id="PF00646">
    <property type="entry name" value="F-box"/>
    <property type="match status" value="1"/>
</dbReference>
<evidence type="ECO:0000313" key="3">
    <source>
        <dbReference type="Proteomes" id="UP000187203"/>
    </source>
</evidence>
<dbReference type="InterPro" id="IPR036047">
    <property type="entry name" value="F-box-like_dom_sf"/>
</dbReference>
<keyword evidence="3" id="KW-1185">Reference proteome</keyword>
<dbReference type="SUPFAM" id="SSF81383">
    <property type="entry name" value="F-box domain"/>
    <property type="match status" value="1"/>
</dbReference>
<dbReference type="OrthoDB" id="1076318at2759"/>
<name>A0A1R3JLF5_9ROSI</name>
<gene>
    <name evidence="2" type="ORF">COLO4_15714</name>
</gene>
<evidence type="ECO:0000259" key="1">
    <source>
        <dbReference type="Pfam" id="PF00646"/>
    </source>
</evidence>
<dbReference type="EMBL" id="AWUE01015791">
    <property type="protein sequence ID" value="OMO95702.1"/>
    <property type="molecule type" value="Genomic_DNA"/>
</dbReference>
<evidence type="ECO:0000313" key="2">
    <source>
        <dbReference type="EMBL" id="OMO95702.1"/>
    </source>
</evidence>